<organism evidence="2 3">
    <name type="scientific">Stenotrophomonas maltophilia</name>
    <name type="common">Pseudomonas maltophilia</name>
    <name type="synonym">Xanthomonas maltophilia</name>
    <dbReference type="NCBI Taxonomy" id="40324"/>
    <lineage>
        <taxon>Bacteria</taxon>
        <taxon>Pseudomonadati</taxon>
        <taxon>Pseudomonadota</taxon>
        <taxon>Gammaproteobacteria</taxon>
        <taxon>Lysobacterales</taxon>
        <taxon>Lysobacteraceae</taxon>
        <taxon>Stenotrophomonas</taxon>
        <taxon>Stenotrophomonas maltophilia group</taxon>
    </lineage>
</organism>
<evidence type="ECO:0000313" key="2">
    <source>
        <dbReference type="EMBL" id="MDT3468918.1"/>
    </source>
</evidence>
<proteinExistence type="predicted"/>
<feature type="compositionally biased region" description="Basic and acidic residues" evidence="1">
    <location>
        <begin position="301"/>
        <end position="311"/>
    </location>
</feature>
<evidence type="ECO:0000256" key="1">
    <source>
        <dbReference type="SAM" id="MobiDB-lite"/>
    </source>
</evidence>
<gene>
    <name evidence="2" type="ORF">ROV92_13090</name>
</gene>
<evidence type="ECO:0008006" key="4">
    <source>
        <dbReference type="Google" id="ProtNLM"/>
    </source>
</evidence>
<comment type="caution">
    <text evidence="2">The sequence shown here is derived from an EMBL/GenBank/DDBJ whole genome shotgun (WGS) entry which is preliminary data.</text>
</comment>
<accession>A0AAJ2JBI2</accession>
<reference evidence="2" key="1">
    <citation type="submission" date="2023-07" db="EMBL/GenBank/DDBJ databases">
        <title>Comparative genomics of clinical Stenotrophomonas maltophilia isolates reveals regions of diversity which correlate with colonization and persistence in vivo.</title>
        <authorList>
            <person name="Mcdaniel M.S."/>
            <person name="Swords W.E."/>
            <person name="Sumpter N.A."/>
            <person name="Lindgren N.R."/>
            <person name="Billiot C.E."/>
        </authorList>
    </citation>
    <scope>NUCLEOTIDE SEQUENCE</scope>
    <source>
        <strain evidence="2">Ism4</strain>
    </source>
</reference>
<sequence>MANALTGNFGPLAAIGYVQEQGDIGRQRGQQNRLNMLTGQAYSATTPQDQSSLLGQIAQISPQAAQAQQQQFQSQEDRNRKELYGLAQGWKKIPSQYRQNYYDRFLSPRLSAMGMGEQPAYDEASIDGAADQIIAAFGQNLGAGQGVQSTYVDEGGNRVAIMRDGSTQVLGRNDAGANQQTLNIDVNGVPTQVTFDRRTGRYTNANLGAPQRPLQQIDGQPTYIDPSLPPQVQAAIRAGAGTNLQDGGQLQVAQGMPLVGRRKEDEAAAVEAARQAVQLGGLPQELGLRTDAAINQAAGIDRAKSQQERASGRGAAEASLRDAESNLDRLSSQARALMINPGLPRVTGALGAVPDFPGSQAANARAEVETLKSQVGFGVLQAMREASKTGGALGAVSDTENRLLQSNLAALDSSQSPEAFRANLQKIVDYVDGAKGRMRQAFQAQYQGQSAQQPSGAQQRTIVRRGTSNGRSVVQYSDGTIEYGN</sequence>
<dbReference type="Proteomes" id="UP001251948">
    <property type="component" value="Unassembled WGS sequence"/>
</dbReference>
<evidence type="ECO:0000313" key="3">
    <source>
        <dbReference type="Proteomes" id="UP001251948"/>
    </source>
</evidence>
<protein>
    <recommendedName>
        <fullName evidence="4">DNA injection protein</fullName>
    </recommendedName>
</protein>
<feature type="region of interest" description="Disordered" evidence="1">
    <location>
        <begin position="300"/>
        <end position="324"/>
    </location>
</feature>
<dbReference type="AlphaFoldDB" id="A0AAJ2JBI2"/>
<dbReference type="EMBL" id="JAVSKO010000005">
    <property type="protein sequence ID" value="MDT3468918.1"/>
    <property type="molecule type" value="Genomic_DNA"/>
</dbReference>
<name>A0AAJ2JBI2_STEMA</name>
<dbReference type="RefSeq" id="WP_312562641.1">
    <property type="nucleotide sequence ID" value="NZ_JAVSKO010000005.1"/>
</dbReference>